<dbReference type="NCBIfam" id="NF003037">
    <property type="entry name" value="PRK03932.1"/>
    <property type="match status" value="1"/>
</dbReference>
<dbReference type="PROSITE" id="PS50862">
    <property type="entry name" value="AA_TRNA_LIGASE_II"/>
    <property type="match status" value="1"/>
</dbReference>
<comment type="similarity">
    <text evidence="1 8">Belongs to the class-II aminoacyl-tRNA synthetase family.</text>
</comment>
<dbReference type="CDD" id="cd00776">
    <property type="entry name" value="AsxRS_core"/>
    <property type="match status" value="1"/>
</dbReference>
<dbReference type="HAMAP" id="MF_00534">
    <property type="entry name" value="Asn_tRNA_synth"/>
    <property type="match status" value="1"/>
</dbReference>
<dbReference type="InterPro" id="IPR004365">
    <property type="entry name" value="NA-bd_OB_tRNA"/>
</dbReference>
<dbReference type="CDD" id="cd04323">
    <property type="entry name" value="AsnRS_cyto_like_N"/>
    <property type="match status" value="1"/>
</dbReference>
<dbReference type="NCBIfam" id="TIGR00457">
    <property type="entry name" value="asnS"/>
    <property type="match status" value="1"/>
</dbReference>
<keyword evidence="5 8" id="KW-0067">ATP-binding</keyword>
<dbReference type="InterPro" id="IPR045864">
    <property type="entry name" value="aa-tRNA-synth_II/BPL/LPL"/>
</dbReference>
<dbReference type="Pfam" id="PF00152">
    <property type="entry name" value="tRNA-synt_2"/>
    <property type="match status" value="1"/>
</dbReference>
<dbReference type="SUPFAM" id="SSF55681">
    <property type="entry name" value="Class II aaRS and biotin synthetases"/>
    <property type="match status" value="1"/>
</dbReference>
<gene>
    <name evidence="8 10" type="primary">asnS</name>
    <name evidence="10" type="ORF">ACFO1S_05445</name>
</gene>
<keyword evidence="4 8" id="KW-0547">Nucleotide-binding</keyword>
<feature type="domain" description="Aminoacyl-transfer RNA synthetases class-II family profile" evidence="9">
    <location>
        <begin position="131"/>
        <end position="430"/>
    </location>
</feature>
<dbReference type="PANTHER" id="PTHR22594">
    <property type="entry name" value="ASPARTYL/LYSYL-TRNA SYNTHETASE"/>
    <property type="match status" value="1"/>
</dbReference>
<comment type="caution">
    <text evidence="10">The sequence shown here is derived from an EMBL/GenBank/DDBJ whole genome shotgun (WGS) entry which is preliminary data.</text>
</comment>
<dbReference type="InterPro" id="IPR012340">
    <property type="entry name" value="NA-bd_OB-fold"/>
</dbReference>
<keyword evidence="7 8" id="KW-0030">Aminoacyl-tRNA synthetase</keyword>
<evidence type="ECO:0000256" key="3">
    <source>
        <dbReference type="ARBA" id="ARBA00022598"/>
    </source>
</evidence>
<dbReference type="PANTHER" id="PTHR22594:SF34">
    <property type="entry name" value="ASPARAGINE--TRNA LIGASE, MITOCHONDRIAL-RELATED"/>
    <property type="match status" value="1"/>
</dbReference>
<dbReference type="EC" id="6.1.1.22" evidence="8"/>
<sequence length="430" mass="48849">MAKVDLATIGSCVGQTVTFGGWLTRKRSSGKIQFLQIRDGTGFIQGVLVKAEVEEAVWERAGQLTQESSLYVTGIVREEPRSPSGFELSITGIEIIQIAKDYPITPKEHGVDFLMDHRHLWLRAPRQRAILRIRAEIIAAIQRFFDERGFTLVDPPILTPSSCEGTTNLFHTKYFDEDAYLTQSGQLYMEAAAMALGKVYSFGPTFRAEKSKTRRHLIEFWMIEPEMAFVDHEESLNIQEQFIGYVVEQVLSRCSAELAVLERDLAALERVKPPFPRITYDEALDLLKTVGMELPWGEDFGAPHETAIAEKFDRPVFITHYPASFKAFYMKPDPNRPEVVLCADMIAPEGYGEIIGGSQRIDDPILLEQRFAQHELSEEAYGWYMDLRKYGSVPHSGFGLGLERVVAWICGLDHVRETIAFPRTLYRLYP</sequence>
<dbReference type="InterPro" id="IPR006195">
    <property type="entry name" value="aa-tRNA-synth_II"/>
</dbReference>
<dbReference type="PRINTS" id="PR01042">
    <property type="entry name" value="TRNASYNTHASP"/>
</dbReference>
<dbReference type="SUPFAM" id="SSF50249">
    <property type="entry name" value="Nucleic acid-binding proteins"/>
    <property type="match status" value="1"/>
</dbReference>
<keyword evidence="3 8" id="KW-0436">Ligase</keyword>
<comment type="catalytic activity">
    <reaction evidence="8">
        <text>tRNA(Asn) + L-asparagine + ATP = L-asparaginyl-tRNA(Asn) + AMP + diphosphate + H(+)</text>
        <dbReference type="Rhea" id="RHEA:11180"/>
        <dbReference type="Rhea" id="RHEA-COMP:9659"/>
        <dbReference type="Rhea" id="RHEA-COMP:9674"/>
        <dbReference type="ChEBI" id="CHEBI:15378"/>
        <dbReference type="ChEBI" id="CHEBI:30616"/>
        <dbReference type="ChEBI" id="CHEBI:33019"/>
        <dbReference type="ChEBI" id="CHEBI:58048"/>
        <dbReference type="ChEBI" id="CHEBI:78442"/>
        <dbReference type="ChEBI" id="CHEBI:78515"/>
        <dbReference type="ChEBI" id="CHEBI:456215"/>
        <dbReference type="EC" id="6.1.1.22"/>
    </reaction>
</comment>
<dbReference type="EMBL" id="JBHSED010000005">
    <property type="protein sequence ID" value="MFC4302888.1"/>
    <property type="molecule type" value="Genomic_DNA"/>
</dbReference>
<evidence type="ECO:0000256" key="4">
    <source>
        <dbReference type="ARBA" id="ARBA00022741"/>
    </source>
</evidence>
<dbReference type="InterPro" id="IPR004522">
    <property type="entry name" value="Asn-tRNA-ligase"/>
</dbReference>
<dbReference type="RefSeq" id="WP_204603252.1">
    <property type="nucleotide sequence ID" value="NZ_JBHSED010000005.1"/>
</dbReference>
<evidence type="ECO:0000256" key="5">
    <source>
        <dbReference type="ARBA" id="ARBA00022840"/>
    </source>
</evidence>
<comment type="subcellular location">
    <subcellularLocation>
        <location evidence="8">Cytoplasm</location>
    </subcellularLocation>
</comment>
<keyword evidence="2 8" id="KW-0963">Cytoplasm</keyword>
<keyword evidence="11" id="KW-1185">Reference proteome</keyword>
<dbReference type="NCBIfam" id="NF003483">
    <property type="entry name" value="PRK05159.1"/>
    <property type="match status" value="1"/>
</dbReference>
<organism evidence="10 11">
    <name type="scientific">Cohnella boryungensis</name>
    <dbReference type="NCBI Taxonomy" id="768479"/>
    <lineage>
        <taxon>Bacteria</taxon>
        <taxon>Bacillati</taxon>
        <taxon>Bacillota</taxon>
        <taxon>Bacilli</taxon>
        <taxon>Bacillales</taxon>
        <taxon>Paenibacillaceae</taxon>
        <taxon>Cohnella</taxon>
    </lineage>
</organism>
<evidence type="ECO:0000256" key="6">
    <source>
        <dbReference type="ARBA" id="ARBA00022917"/>
    </source>
</evidence>
<dbReference type="Proteomes" id="UP001595755">
    <property type="component" value="Unassembled WGS sequence"/>
</dbReference>
<comment type="subunit">
    <text evidence="8">Homodimer.</text>
</comment>
<evidence type="ECO:0000259" key="9">
    <source>
        <dbReference type="PROSITE" id="PS50862"/>
    </source>
</evidence>
<dbReference type="Gene3D" id="3.30.930.10">
    <property type="entry name" value="Bira Bifunctional Protein, Domain 2"/>
    <property type="match status" value="1"/>
</dbReference>
<evidence type="ECO:0000256" key="2">
    <source>
        <dbReference type="ARBA" id="ARBA00022490"/>
    </source>
</evidence>
<dbReference type="Gene3D" id="2.40.50.140">
    <property type="entry name" value="Nucleic acid-binding proteins"/>
    <property type="match status" value="1"/>
</dbReference>
<reference evidence="11" key="1">
    <citation type="journal article" date="2019" name="Int. J. Syst. Evol. Microbiol.">
        <title>The Global Catalogue of Microorganisms (GCM) 10K type strain sequencing project: providing services to taxonomists for standard genome sequencing and annotation.</title>
        <authorList>
            <consortium name="The Broad Institute Genomics Platform"/>
            <consortium name="The Broad Institute Genome Sequencing Center for Infectious Disease"/>
            <person name="Wu L."/>
            <person name="Ma J."/>
        </authorList>
    </citation>
    <scope>NUCLEOTIDE SEQUENCE [LARGE SCALE GENOMIC DNA]</scope>
    <source>
        <strain evidence="11">CGMCC 4.1641</strain>
    </source>
</reference>
<evidence type="ECO:0000313" key="11">
    <source>
        <dbReference type="Proteomes" id="UP001595755"/>
    </source>
</evidence>
<keyword evidence="6 8" id="KW-0648">Protein biosynthesis</keyword>
<evidence type="ECO:0000256" key="8">
    <source>
        <dbReference type="HAMAP-Rule" id="MF_00534"/>
    </source>
</evidence>
<accession>A0ABV8S7I9</accession>
<dbReference type="Pfam" id="PF01336">
    <property type="entry name" value="tRNA_anti-codon"/>
    <property type="match status" value="1"/>
</dbReference>
<evidence type="ECO:0000256" key="1">
    <source>
        <dbReference type="ARBA" id="ARBA00008226"/>
    </source>
</evidence>
<proteinExistence type="inferred from homology"/>
<evidence type="ECO:0000313" key="10">
    <source>
        <dbReference type="EMBL" id="MFC4302888.1"/>
    </source>
</evidence>
<evidence type="ECO:0000256" key="7">
    <source>
        <dbReference type="ARBA" id="ARBA00023146"/>
    </source>
</evidence>
<dbReference type="InterPro" id="IPR004364">
    <property type="entry name" value="Aa-tRNA-synt_II"/>
</dbReference>
<dbReference type="GO" id="GO:0004816">
    <property type="term" value="F:asparagine-tRNA ligase activity"/>
    <property type="evidence" value="ECO:0007669"/>
    <property type="project" value="UniProtKB-EC"/>
</dbReference>
<dbReference type="InterPro" id="IPR002312">
    <property type="entry name" value="Asp/Asn-tRNA-synth_IIb"/>
</dbReference>
<name>A0ABV8S7I9_9BACL</name>
<protein>
    <recommendedName>
        <fullName evidence="8">Asparagine--tRNA ligase</fullName>
        <ecNumber evidence="8">6.1.1.22</ecNumber>
    </recommendedName>
    <alternativeName>
        <fullName evidence="8">Asparaginyl-tRNA synthetase</fullName>
        <shortName evidence="8">AsnRS</shortName>
    </alternativeName>
</protein>